<organism evidence="2 3">
    <name type="scientific">Operophtera brumata</name>
    <name type="common">Winter moth</name>
    <name type="synonym">Phalaena brumata</name>
    <dbReference type="NCBI Taxonomy" id="104452"/>
    <lineage>
        <taxon>Eukaryota</taxon>
        <taxon>Metazoa</taxon>
        <taxon>Ecdysozoa</taxon>
        <taxon>Arthropoda</taxon>
        <taxon>Hexapoda</taxon>
        <taxon>Insecta</taxon>
        <taxon>Pterygota</taxon>
        <taxon>Neoptera</taxon>
        <taxon>Endopterygota</taxon>
        <taxon>Lepidoptera</taxon>
        <taxon>Glossata</taxon>
        <taxon>Ditrysia</taxon>
        <taxon>Geometroidea</taxon>
        <taxon>Geometridae</taxon>
        <taxon>Larentiinae</taxon>
        <taxon>Operophtera</taxon>
    </lineage>
</organism>
<comment type="caution">
    <text evidence="2">The sequence shown here is derived from an EMBL/GenBank/DDBJ whole genome shotgun (WGS) entry which is preliminary data.</text>
</comment>
<proteinExistence type="predicted"/>
<dbReference type="EMBL" id="JTDY01009665">
    <property type="protein sequence ID" value="KOB63105.1"/>
    <property type="molecule type" value="Genomic_DNA"/>
</dbReference>
<keyword evidence="3" id="KW-1185">Reference proteome</keyword>
<feature type="non-terminal residue" evidence="2">
    <location>
        <position position="61"/>
    </location>
</feature>
<dbReference type="Proteomes" id="UP000037510">
    <property type="component" value="Unassembled WGS sequence"/>
</dbReference>
<accession>A0A0L7KJ24</accession>
<evidence type="ECO:0000313" key="3">
    <source>
        <dbReference type="Proteomes" id="UP000037510"/>
    </source>
</evidence>
<evidence type="ECO:0000256" key="1">
    <source>
        <dbReference type="SAM" id="MobiDB-lite"/>
    </source>
</evidence>
<feature type="region of interest" description="Disordered" evidence="1">
    <location>
        <begin position="42"/>
        <end position="61"/>
    </location>
</feature>
<reference evidence="2 3" key="1">
    <citation type="journal article" date="2015" name="Genome Biol. Evol.">
        <title>The genome of winter moth (Operophtera brumata) provides a genomic perspective on sexual dimorphism and phenology.</title>
        <authorList>
            <person name="Derks M.F."/>
            <person name="Smit S."/>
            <person name="Salis L."/>
            <person name="Schijlen E."/>
            <person name="Bossers A."/>
            <person name="Mateman C."/>
            <person name="Pijl A.S."/>
            <person name="de Ridder D."/>
            <person name="Groenen M.A."/>
            <person name="Visser M.E."/>
            <person name="Megens H.J."/>
        </authorList>
    </citation>
    <scope>NUCLEOTIDE SEQUENCE [LARGE SCALE GENOMIC DNA]</scope>
    <source>
        <strain evidence="2">WM2013NL</strain>
        <tissue evidence="2">Head and thorax</tissue>
    </source>
</reference>
<gene>
    <name evidence="2" type="ORF">OBRU01_24945</name>
</gene>
<evidence type="ECO:0000313" key="2">
    <source>
        <dbReference type="EMBL" id="KOB63105.1"/>
    </source>
</evidence>
<name>A0A0L7KJ24_OPEBR</name>
<sequence>MTELGCGVQVANIFVCKNGDLSKPTSTAMGRARATERWQELRQQLNADPTGDPRLIDKWKK</sequence>
<protein>
    <submittedName>
        <fullName evidence="2">Uncharacterized protein</fullName>
    </submittedName>
</protein>
<dbReference type="AlphaFoldDB" id="A0A0L7KJ24"/>